<keyword evidence="2" id="KW-1185">Reference proteome</keyword>
<proteinExistence type="predicted"/>
<name>A0ABV7JMW1_9SPHI</name>
<gene>
    <name evidence="1" type="ORF">ACFOET_07260</name>
</gene>
<dbReference type="Proteomes" id="UP001595526">
    <property type="component" value="Unassembled WGS sequence"/>
</dbReference>
<dbReference type="EMBL" id="JBHRTA010000022">
    <property type="protein sequence ID" value="MFC3197406.1"/>
    <property type="molecule type" value="Genomic_DNA"/>
</dbReference>
<comment type="caution">
    <text evidence="1">The sequence shown here is derived from an EMBL/GenBank/DDBJ whole genome shotgun (WGS) entry which is preliminary data.</text>
</comment>
<evidence type="ECO:0000313" key="1">
    <source>
        <dbReference type="EMBL" id="MFC3197406.1"/>
    </source>
</evidence>
<protein>
    <submittedName>
        <fullName evidence="1">Uncharacterized protein</fullName>
    </submittedName>
</protein>
<evidence type="ECO:0000313" key="2">
    <source>
        <dbReference type="Proteomes" id="UP001595526"/>
    </source>
</evidence>
<organism evidence="1 2">
    <name type="scientific">Parapedobacter deserti</name>
    <dbReference type="NCBI Taxonomy" id="1912957"/>
    <lineage>
        <taxon>Bacteria</taxon>
        <taxon>Pseudomonadati</taxon>
        <taxon>Bacteroidota</taxon>
        <taxon>Sphingobacteriia</taxon>
        <taxon>Sphingobacteriales</taxon>
        <taxon>Sphingobacteriaceae</taxon>
        <taxon>Parapedobacter</taxon>
    </lineage>
</organism>
<reference evidence="2" key="1">
    <citation type="journal article" date="2019" name="Int. J. Syst. Evol. Microbiol.">
        <title>The Global Catalogue of Microorganisms (GCM) 10K type strain sequencing project: providing services to taxonomists for standard genome sequencing and annotation.</title>
        <authorList>
            <consortium name="The Broad Institute Genomics Platform"/>
            <consortium name="The Broad Institute Genome Sequencing Center for Infectious Disease"/>
            <person name="Wu L."/>
            <person name="Ma J."/>
        </authorList>
    </citation>
    <scope>NUCLEOTIDE SEQUENCE [LARGE SCALE GENOMIC DNA]</scope>
    <source>
        <strain evidence="2">KCTC 52416</strain>
    </source>
</reference>
<dbReference type="RefSeq" id="WP_379021058.1">
    <property type="nucleotide sequence ID" value="NZ_JBHRTA010000022.1"/>
</dbReference>
<sequence length="50" mass="5532">MLPDPLGTGKFKQFTATVFGAQEQLLIDFDGDMGWGGKLMFTYLKPTFTA</sequence>
<accession>A0ABV7JMW1</accession>